<dbReference type="Proteomes" id="UP000436801">
    <property type="component" value="Unassembled WGS sequence"/>
</dbReference>
<dbReference type="Pfam" id="PF01590">
    <property type="entry name" value="GAF"/>
    <property type="match status" value="1"/>
</dbReference>
<reference evidence="2 5" key="2">
    <citation type="submission" date="2019-12" db="EMBL/GenBank/DDBJ databases">
        <authorList>
            <person name="Zheng J."/>
        </authorList>
    </citation>
    <scope>NUCLEOTIDE SEQUENCE [LARGE SCALE GENOMIC DNA]</scope>
    <source>
        <strain evidence="2 5">DSM 27347</strain>
    </source>
</reference>
<dbReference type="EMBL" id="WSUT01000005">
    <property type="protein sequence ID" value="MWC45032.1"/>
    <property type="molecule type" value="Genomic_DNA"/>
</dbReference>
<protein>
    <submittedName>
        <fullName evidence="3">GAF domain-containing protein</fullName>
    </submittedName>
</protein>
<evidence type="ECO:0000259" key="1">
    <source>
        <dbReference type="Pfam" id="PF01590"/>
    </source>
</evidence>
<gene>
    <name evidence="2" type="ORF">GQR91_15525</name>
    <name evidence="3" type="ORF">SAMN05216557_1162</name>
</gene>
<name>A0A1G7RXB6_9SPHN</name>
<dbReference type="EMBL" id="FNBI01000016">
    <property type="protein sequence ID" value="SDG15324.1"/>
    <property type="molecule type" value="Genomic_DNA"/>
</dbReference>
<dbReference type="InterPro" id="IPR003018">
    <property type="entry name" value="GAF"/>
</dbReference>
<evidence type="ECO:0000313" key="4">
    <source>
        <dbReference type="Proteomes" id="UP000323502"/>
    </source>
</evidence>
<dbReference type="InterPro" id="IPR029016">
    <property type="entry name" value="GAF-like_dom_sf"/>
</dbReference>
<dbReference type="PANTHER" id="PTHR43102">
    <property type="entry name" value="SLR1143 PROTEIN"/>
    <property type="match status" value="1"/>
</dbReference>
<dbReference type="SUPFAM" id="SSF55781">
    <property type="entry name" value="GAF domain-like"/>
    <property type="match status" value="1"/>
</dbReference>
<dbReference type="PANTHER" id="PTHR43102:SF2">
    <property type="entry name" value="GAF DOMAIN-CONTAINING PROTEIN"/>
    <property type="match status" value="1"/>
</dbReference>
<evidence type="ECO:0000313" key="5">
    <source>
        <dbReference type="Proteomes" id="UP000436801"/>
    </source>
</evidence>
<dbReference type="AlphaFoldDB" id="A0A1G7RXB6"/>
<keyword evidence="4" id="KW-1185">Reference proteome</keyword>
<sequence>MLKFLFREHRRSLAVRELTGPDPSPGPVFDRFVNAAASAFAAPMAAMSLIHGDKQIVTAGHGFPTGCMPRDEGFCSYTLGCANVLECCDPQRDPRFATLPGVLGEPHVRYYIGARLRLLNGIDVGALCVVDTAHRAPASDDQKAYLLGLARQAAMSLESRLDLWGHAA</sequence>
<reference evidence="3 4" key="1">
    <citation type="submission" date="2016-10" db="EMBL/GenBank/DDBJ databases">
        <authorList>
            <person name="Varghese N."/>
            <person name="Submissions S."/>
        </authorList>
    </citation>
    <scope>NUCLEOTIDE SEQUENCE [LARGE SCALE GENOMIC DNA]</scope>
    <source>
        <strain evidence="3 4">S7-754</strain>
    </source>
</reference>
<dbReference type="OrthoDB" id="9812260at2"/>
<accession>A0A1G7RXB6</accession>
<dbReference type="Gene3D" id="3.30.450.40">
    <property type="match status" value="1"/>
</dbReference>
<feature type="domain" description="GAF" evidence="1">
    <location>
        <begin position="28"/>
        <end position="157"/>
    </location>
</feature>
<dbReference type="RefSeq" id="WP_149683586.1">
    <property type="nucleotide sequence ID" value="NZ_FNBI01000016.1"/>
</dbReference>
<proteinExistence type="predicted"/>
<evidence type="ECO:0000313" key="3">
    <source>
        <dbReference type="EMBL" id="SDG15324.1"/>
    </source>
</evidence>
<organism evidence="3 4">
    <name type="scientific">Sphingomonas carotinifaciens</name>
    <dbReference type="NCBI Taxonomy" id="1166323"/>
    <lineage>
        <taxon>Bacteria</taxon>
        <taxon>Pseudomonadati</taxon>
        <taxon>Pseudomonadota</taxon>
        <taxon>Alphaproteobacteria</taxon>
        <taxon>Sphingomonadales</taxon>
        <taxon>Sphingomonadaceae</taxon>
        <taxon>Sphingomonas</taxon>
    </lineage>
</organism>
<dbReference type="Proteomes" id="UP000323502">
    <property type="component" value="Unassembled WGS sequence"/>
</dbReference>
<evidence type="ECO:0000313" key="2">
    <source>
        <dbReference type="EMBL" id="MWC45032.1"/>
    </source>
</evidence>